<evidence type="ECO:0000256" key="3">
    <source>
        <dbReference type="ARBA" id="ARBA00022801"/>
    </source>
</evidence>
<comment type="similarity">
    <text evidence="1 6">Belongs to the metallo-dependent hydrolases superfamily. Adenine deaminase family.</text>
</comment>
<evidence type="ECO:0000256" key="5">
    <source>
        <dbReference type="ARBA" id="ARBA00047720"/>
    </source>
</evidence>
<dbReference type="Pfam" id="PF13382">
    <property type="entry name" value="Adenine_deam_C"/>
    <property type="match status" value="1"/>
</dbReference>
<evidence type="ECO:0000259" key="7">
    <source>
        <dbReference type="Pfam" id="PF01979"/>
    </source>
</evidence>
<evidence type="ECO:0000313" key="9">
    <source>
        <dbReference type="EMBL" id="THG38919.1"/>
    </source>
</evidence>
<dbReference type="SUPFAM" id="SSF51338">
    <property type="entry name" value="Composite domain of metallo-dependent hydrolases"/>
    <property type="match status" value="1"/>
</dbReference>
<accession>A0A4S4G5H0</accession>
<organism evidence="9 10">
    <name type="scientific">Adlercreutzia caecimuris</name>
    <dbReference type="NCBI Taxonomy" id="671266"/>
    <lineage>
        <taxon>Bacteria</taxon>
        <taxon>Bacillati</taxon>
        <taxon>Actinomycetota</taxon>
        <taxon>Coriobacteriia</taxon>
        <taxon>Eggerthellales</taxon>
        <taxon>Eggerthellaceae</taxon>
        <taxon>Adlercreutzia</taxon>
    </lineage>
</organism>
<dbReference type="Gene3D" id="2.30.40.10">
    <property type="entry name" value="Urease, subunit C, domain 1"/>
    <property type="match status" value="1"/>
</dbReference>
<proteinExistence type="inferred from homology"/>
<dbReference type="PANTHER" id="PTHR11113:SF2">
    <property type="entry name" value="ADENINE DEAMINASE"/>
    <property type="match status" value="1"/>
</dbReference>
<evidence type="ECO:0000313" key="10">
    <source>
        <dbReference type="Proteomes" id="UP000308978"/>
    </source>
</evidence>
<dbReference type="RefSeq" id="WP_136432569.1">
    <property type="nucleotide sequence ID" value="NZ_SSTJ01000001.1"/>
</dbReference>
<comment type="cofactor">
    <cofactor evidence="6">
        <name>Mn(2+)</name>
        <dbReference type="ChEBI" id="CHEBI:29035"/>
    </cofactor>
</comment>
<protein>
    <recommendedName>
        <fullName evidence="2 6">Adenine deaminase</fullName>
        <shortName evidence="6">Adenase</shortName>
        <shortName evidence="6">Adenine aminase</shortName>
        <ecNumber evidence="2 6">3.5.4.2</ecNumber>
    </recommendedName>
</protein>
<gene>
    <name evidence="6 9" type="primary">ade</name>
    <name evidence="9" type="ORF">E5986_01115</name>
</gene>
<dbReference type="AlphaFoldDB" id="A0A4S4G5H0"/>
<comment type="catalytic activity">
    <reaction evidence="5 6">
        <text>adenine + H2O + H(+) = hypoxanthine + NH4(+)</text>
        <dbReference type="Rhea" id="RHEA:23688"/>
        <dbReference type="ChEBI" id="CHEBI:15377"/>
        <dbReference type="ChEBI" id="CHEBI:15378"/>
        <dbReference type="ChEBI" id="CHEBI:16708"/>
        <dbReference type="ChEBI" id="CHEBI:17368"/>
        <dbReference type="ChEBI" id="CHEBI:28938"/>
        <dbReference type="EC" id="3.5.4.2"/>
    </reaction>
</comment>
<dbReference type="NCBIfam" id="TIGR01178">
    <property type="entry name" value="ade"/>
    <property type="match status" value="1"/>
</dbReference>
<keyword evidence="3 6" id="KW-0378">Hydrolase</keyword>
<evidence type="ECO:0000256" key="6">
    <source>
        <dbReference type="HAMAP-Rule" id="MF_01518"/>
    </source>
</evidence>
<dbReference type="HAMAP" id="MF_01518">
    <property type="entry name" value="Adenine_deamin"/>
    <property type="match status" value="1"/>
</dbReference>
<dbReference type="Proteomes" id="UP000308978">
    <property type="component" value="Unassembled WGS sequence"/>
</dbReference>
<dbReference type="InterPro" id="IPR032466">
    <property type="entry name" value="Metal_Hydrolase"/>
</dbReference>
<evidence type="ECO:0000256" key="4">
    <source>
        <dbReference type="ARBA" id="ARBA00023211"/>
    </source>
</evidence>
<feature type="domain" description="Adenine deaminase C-terminal" evidence="8">
    <location>
        <begin position="432"/>
        <end position="596"/>
    </location>
</feature>
<evidence type="ECO:0000259" key="8">
    <source>
        <dbReference type="Pfam" id="PF13382"/>
    </source>
</evidence>
<comment type="caution">
    <text evidence="9">The sequence shown here is derived from an EMBL/GenBank/DDBJ whole genome shotgun (WGS) entry which is preliminary data.</text>
</comment>
<evidence type="ECO:0000256" key="2">
    <source>
        <dbReference type="ARBA" id="ARBA00012782"/>
    </source>
</evidence>
<reference evidence="9 10" key="1">
    <citation type="submission" date="2019-04" db="EMBL/GenBank/DDBJ databases">
        <title>Microbes associate with the intestines of laboratory mice.</title>
        <authorList>
            <person name="Navarre W."/>
            <person name="Wong E."/>
            <person name="Huang K.C."/>
            <person name="Tropini C."/>
            <person name="Ng K."/>
            <person name="Yu B."/>
        </authorList>
    </citation>
    <scope>NUCLEOTIDE SEQUENCE [LARGE SCALE GENOMIC DNA]</scope>
    <source>
        <strain evidence="9 10">NM80_B27</strain>
    </source>
</reference>
<dbReference type="InterPro" id="IPR026912">
    <property type="entry name" value="Adenine_deam_C"/>
</dbReference>
<feature type="domain" description="Amidohydrolase-related" evidence="7">
    <location>
        <begin position="82"/>
        <end position="369"/>
    </location>
</feature>
<name>A0A4S4G5H0_9ACTN</name>
<dbReference type="GO" id="GO:0000034">
    <property type="term" value="F:adenine deaminase activity"/>
    <property type="evidence" value="ECO:0007669"/>
    <property type="project" value="UniProtKB-UniRule"/>
</dbReference>
<dbReference type="EC" id="3.5.4.2" evidence="2 6"/>
<dbReference type="SUPFAM" id="SSF51556">
    <property type="entry name" value="Metallo-dependent hydrolases"/>
    <property type="match status" value="1"/>
</dbReference>
<keyword evidence="4 6" id="KW-0464">Manganese</keyword>
<dbReference type="EMBL" id="SSTJ01000001">
    <property type="protein sequence ID" value="THG38919.1"/>
    <property type="molecule type" value="Genomic_DNA"/>
</dbReference>
<dbReference type="GO" id="GO:0006146">
    <property type="term" value="P:adenine catabolic process"/>
    <property type="evidence" value="ECO:0007669"/>
    <property type="project" value="InterPro"/>
</dbReference>
<sequence>MLNHFCKQPLWECTRTLAAVAQGQAPADTVITNARLVNVCTAEIQDDIAVAIACGRIAYVGPSADHCIGADTHVIEAAGQVIAPGFLDGHIHVESSMLGAGEYARAVVPHGTVGIYWDPHEVCNVLGLEGVKVMMDDAARTPLKAMVTTPSCVPAVPGFEDTGSFVGPEEIAESMTWDGVVGLGEMMNFPGVLAGADHAHGELAETLKADKVITGHYSIPETDQGLNAYIACGVRCCHESTRAEDVLAKMRLGQYAQLRYGSAWLDLPQLAAAITETGIDTRFANLISDDTHPHTLVAEGHLDYILRMAVSLGIPVVAAIQMMTINTATCFRMEHELGSITPGKCADIVFLDNLEDLNVVRTMIDGEVVAENGQITFDLAPFDYPDWVTHSMHLGRTITPDTFRVEAPAGASDGDAVTVRAIELLPGSVPDREASVALAVRDGALESDLDQDVLKTFVFERHRETGTYGVGFTKGFGIKRGAMASTVAHDAHNLLVVGTNDEDMALAANTLAEAGGGMVVVADGEVLGLVELPIAGLMDALTAEEMSAKVHHLEDTWAEIGCTMPSPFMTMALIPLACLPELRLTNRGLVDCTTFQFTDLVVDGEAE</sequence>
<dbReference type="Pfam" id="PF01979">
    <property type="entry name" value="Amidohydro_1"/>
    <property type="match status" value="1"/>
</dbReference>
<dbReference type="Gene3D" id="3.20.20.140">
    <property type="entry name" value="Metal-dependent hydrolases"/>
    <property type="match status" value="1"/>
</dbReference>
<dbReference type="PANTHER" id="PTHR11113">
    <property type="entry name" value="N-ACETYLGLUCOSAMINE-6-PHOSPHATE DEACETYLASE"/>
    <property type="match status" value="1"/>
</dbReference>
<dbReference type="InterPro" id="IPR006680">
    <property type="entry name" value="Amidohydro-rel"/>
</dbReference>
<evidence type="ECO:0000256" key="1">
    <source>
        <dbReference type="ARBA" id="ARBA00006773"/>
    </source>
</evidence>
<dbReference type="InterPro" id="IPR006679">
    <property type="entry name" value="Adenine_deam"/>
</dbReference>
<dbReference type="InterPro" id="IPR011059">
    <property type="entry name" value="Metal-dep_hydrolase_composite"/>
</dbReference>